<dbReference type="Proteomes" id="UP000675379">
    <property type="component" value="Unassembled WGS sequence"/>
</dbReference>
<keyword evidence="20" id="KW-1185">Reference proteome</keyword>
<evidence type="ECO:0000256" key="17">
    <source>
        <dbReference type="SAM" id="SignalP"/>
    </source>
</evidence>
<evidence type="ECO:0000256" key="1">
    <source>
        <dbReference type="ARBA" id="ARBA00003217"/>
    </source>
</evidence>
<comment type="similarity">
    <text evidence="3 15">Belongs to the peptidase S11 family.</text>
</comment>
<feature type="active site" evidence="13">
    <location>
        <position position="146"/>
    </location>
</feature>
<keyword evidence="9" id="KW-0133">Cell shape</keyword>
<feature type="transmembrane region" description="Helical" evidence="16">
    <location>
        <begin position="425"/>
        <end position="443"/>
    </location>
</feature>
<dbReference type="RefSeq" id="WP_211802245.1">
    <property type="nucleotide sequence ID" value="NZ_JAGSCS010000015.1"/>
</dbReference>
<dbReference type="GO" id="GO:0008360">
    <property type="term" value="P:regulation of cell shape"/>
    <property type="evidence" value="ECO:0007669"/>
    <property type="project" value="UniProtKB-KW"/>
</dbReference>
<comment type="catalytic activity">
    <reaction evidence="12">
        <text>Preferential cleavage: (Ac)2-L-Lys-D-Ala-|-D-Ala. Also transpeptidation of peptidyl-alanyl moieties that are N-acyl substituents of D-alanine.</text>
        <dbReference type="EC" id="3.4.16.4"/>
    </reaction>
</comment>
<evidence type="ECO:0000259" key="18">
    <source>
        <dbReference type="SMART" id="SM00936"/>
    </source>
</evidence>
<feature type="active site" description="Proton acceptor" evidence="13">
    <location>
        <position position="94"/>
    </location>
</feature>
<evidence type="ECO:0000256" key="6">
    <source>
        <dbReference type="ARBA" id="ARBA00022670"/>
    </source>
</evidence>
<dbReference type="InterPro" id="IPR012907">
    <property type="entry name" value="Peptidase_S11_C"/>
</dbReference>
<evidence type="ECO:0000256" key="8">
    <source>
        <dbReference type="ARBA" id="ARBA00022801"/>
    </source>
</evidence>
<evidence type="ECO:0000256" key="5">
    <source>
        <dbReference type="ARBA" id="ARBA00022645"/>
    </source>
</evidence>
<dbReference type="InterPro" id="IPR037167">
    <property type="entry name" value="Peptidase_S11_C_sf"/>
</dbReference>
<feature type="chain" id="PRO_5038342441" description="serine-type D-Ala-D-Ala carboxypeptidase" evidence="17">
    <location>
        <begin position="21"/>
        <end position="467"/>
    </location>
</feature>
<keyword evidence="10" id="KW-0573">Peptidoglycan synthesis</keyword>
<keyword evidence="11" id="KW-0961">Cell wall biogenesis/degradation</keyword>
<feature type="binding site" evidence="14">
    <location>
        <position position="260"/>
    </location>
    <ligand>
        <name>substrate</name>
    </ligand>
</feature>
<dbReference type="AlphaFoldDB" id="A0A941CQB9"/>
<dbReference type="GO" id="GO:0009002">
    <property type="term" value="F:serine-type D-Ala-D-Ala carboxypeptidase activity"/>
    <property type="evidence" value="ECO:0007669"/>
    <property type="project" value="UniProtKB-EC"/>
</dbReference>
<comment type="caution">
    <text evidence="19">The sequence shown here is derived from an EMBL/GenBank/DDBJ whole genome shotgun (WGS) entry which is preliminary data.</text>
</comment>
<feature type="domain" description="Peptidase S11 D-Ala-D-Ala carboxypeptidase A C-terminal" evidence="18">
    <location>
        <begin position="310"/>
        <end position="399"/>
    </location>
</feature>
<feature type="signal peptide" evidence="17">
    <location>
        <begin position="1"/>
        <end position="20"/>
    </location>
</feature>
<dbReference type="Gene3D" id="2.60.410.10">
    <property type="entry name" value="D-Ala-D-Ala carboxypeptidase, C-terminal domain"/>
    <property type="match status" value="1"/>
</dbReference>
<evidence type="ECO:0000256" key="16">
    <source>
        <dbReference type="SAM" id="Phobius"/>
    </source>
</evidence>
<accession>A0A941CQB9</accession>
<dbReference type="SMART" id="SM00936">
    <property type="entry name" value="PBP5_C"/>
    <property type="match status" value="1"/>
</dbReference>
<evidence type="ECO:0000313" key="20">
    <source>
        <dbReference type="Proteomes" id="UP000675379"/>
    </source>
</evidence>
<dbReference type="InterPro" id="IPR012338">
    <property type="entry name" value="Beta-lactam/transpept-like"/>
</dbReference>
<dbReference type="InterPro" id="IPR018044">
    <property type="entry name" value="Peptidase_S11"/>
</dbReference>
<dbReference type="InterPro" id="IPR015956">
    <property type="entry name" value="Peniciliin-bd_prot_C_sf"/>
</dbReference>
<dbReference type="Gene3D" id="3.40.710.10">
    <property type="entry name" value="DD-peptidase/beta-lactamase superfamily"/>
    <property type="match status" value="1"/>
</dbReference>
<dbReference type="GO" id="GO:0006508">
    <property type="term" value="P:proteolysis"/>
    <property type="evidence" value="ECO:0007669"/>
    <property type="project" value="UniProtKB-KW"/>
</dbReference>
<keyword evidence="5 19" id="KW-0121">Carboxypeptidase</keyword>
<dbReference type="InterPro" id="IPR001967">
    <property type="entry name" value="Peptidase_S11_N"/>
</dbReference>
<dbReference type="GO" id="GO:0071555">
    <property type="term" value="P:cell wall organization"/>
    <property type="evidence" value="ECO:0007669"/>
    <property type="project" value="UniProtKB-KW"/>
</dbReference>
<reference evidence="19" key="1">
    <citation type="submission" date="2021-04" db="EMBL/GenBank/DDBJ databases">
        <title>Proteiniclasticum sedimins sp. nov., an obligate anaerobic bacterium isolated from anaerobic sludge.</title>
        <authorList>
            <person name="Liu J."/>
        </authorList>
    </citation>
    <scope>NUCLEOTIDE SEQUENCE</scope>
    <source>
        <strain evidence="19">BAD-10</strain>
    </source>
</reference>
<evidence type="ECO:0000256" key="15">
    <source>
        <dbReference type="RuleBase" id="RU004016"/>
    </source>
</evidence>
<evidence type="ECO:0000256" key="10">
    <source>
        <dbReference type="ARBA" id="ARBA00022984"/>
    </source>
</evidence>
<evidence type="ECO:0000256" key="2">
    <source>
        <dbReference type="ARBA" id="ARBA00004752"/>
    </source>
</evidence>
<dbReference type="PANTHER" id="PTHR21581:SF6">
    <property type="entry name" value="TRAFFICKING PROTEIN PARTICLE COMPLEX SUBUNIT 12"/>
    <property type="match status" value="1"/>
</dbReference>
<keyword evidence="16" id="KW-0812">Transmembrane</keyword>
<evidence type="ECO:0000256" key="14">
    <source>
        <dbReference type="PIRSR" id="PIRSR618044-2"/>
    </source>
</evidence>
<dbReference type="EMBL" id="JAGSCS010000015">
    <property type="protein sequence ID" value="MBR0576825.1"/>
    <property type="molecule type" value="Genomic_DNA"/>
</dbReference>
<evidence type="ECO:0000256" key="13">
    <source>
        <dbReference type="PIRSR" id="PIRSR618044-1"/>
    </source>
</evidence>
<dbReference type="EC" id="3.4.16.4" evidence="4"/>
<keyword evidence="16" id="KW-0472">Membrane</keyword>
<keyword evidence="6" id="KW-0645">Protease</keyword>
<evidence type="ECO:0000256" key="7">
    <source>
        <dbReference type="ARBA" id="ARBA00022729"/>
    </source>
</evidence>
<proteinExistence type="inferred from homology"/>
<feature type="active site" description="Acyl-ester intermediate" evidence="13">
    <location>
        <position position="91"/>
    </location>
</feature>
<keyword evidence="8" id="KW-0378">Hydrolase</keyword>
<dbReference type="PRINTS" id="PR00725">
    <property type="entry name" value="DADACBPTASE1"/>
</dbReference>
<protein>
    <recommendedName>
        <fullName evidence="4">serine-type D-Ala-D-Ala carboxypeptidase</fullName>
        <ecNumber evidence="4">3.4.16.4</ecNumber>
    </recommendedName>
</protein>
<keyword evidence="16" id="KW-1133">Transmembrane helix</keyword>
<comment type="pathway">
    <text evidence="2">Cell wall biogenesis; peptidoglycan biosynthesis.</text>
</comment>
<keyword evidence="7 17" id="KW-0732">Signal</keyword>
<organism evidence="19 20">
    <name type="scientific">Proteiniclasticum sediminis</name>
    <dbReference type="NCBI Taxonomy" id="2804028"/>
    <lineage>
        <taxon>Bacteria</taxon>
        <taxon>Bacillati</taxon>
        <taxon>Bacillota</taxon>
        <taxon>Clostridia</taxon>
        <taxon>Eubacteriales</taxon>
        <taxon>Clostridiaceae</taxon>
        <taxon>Proteiniclasticum</taxon>
    </lineage>
</organism>
<dbReference type="Pfam" id="PF07943">
    <property type="entry name" value="PBP5_C"/>
    <property type="match status" value="1"/>
</dbReference>
<evidence type="ECO:0000256" key="11">
    <source>
        <dbReference type="ARBA" id="ARBA00023316"/>
    </source>
</evidence>
<evidence type="ECO:0000256" key="3">
    <source>
        <dbReference type="ARBA" id="ARBA00007164"/>
    </source>
</evidence>
<evidence type="ECO:0000313" key="19">
    <source>
        <dbReference type="EMBL" id="MBR0576825.1"/>
    </source>
</evidence>
<evidence type="ECO:0000256" key="4">
    <source>
        <dbReference type="ARBA" id="ARBA00012448"/>
    </source>
</evidence>
<name>A0A941CQB9_9CLOT</name>
<evidence type="ECO:0000256" key="9">
    <source>
        <dbReference type="ARBA" id="ARBA00022960"/>
    </source>
</evidence>
<dbReference type="GO" id="GO:0009252">
    <property type="term" value="P:peptidoglycan biosynthetic process"/>
    <property type="evidence" value="ECO:0007669"/>
    <property type="project" value="UniProtKB-KW"/>
</dbReference>
<dbReference type="SUPFAM" id="SSF56601">
    <property type="entry name" value="beta-lactamase/transpeptidase-like"/>
    <property type="match status" value="1"/>
</dbReference>
<dbReference type="PANTHER" id="PTHR21581">
    <property type="entry name" value="D-ALANYL-D-ALANINE CARBOXYPEPTIDASE"/>
    <property type="match status" value="1"/>
</dbReference>
<dbReference type="Pfam" id="PF00768">
    <property type="entry name" value="Peptidase_S11"/>
    <property type="match status" value="1"/>
</dbReference>
<gene>
    <name evidence="19" type="ORF">KCG48_10835</name>
</gene>
<evidence type="ECO:0000256" key="12">
    <source>
        <dbReference type="ARBA" id="ARBA00034000"/>
    </source>
</evidence>
<comment type="function">
    <text evidence="1">Removes C-terminal D-alanyl residues from sugar-peptide cell wall precursors.</text>
</comment>
<sequence length="467" mass="51241">MIYKKMITGLLSLAVLLSSAQGLAVYATETIVETPSVETPAGEAAAVDLPLSIPNPPQVPSLLSEGVVVMDAQSGLILYEKNGFQQYMPASTTKMMTALLTMDHLKLDQMITIGPNPPFAEGASMGFKEGEIVSVQDLLYSLLLHSANDAALALAEAISGTKEEFAKLMNEKARELGCLNTNFANPSGLTDPNHKTTPYDLSLIARAVSENPTLVAIDHVYSYKLSTTNLEPELNRWATNKNALLTKGHKLYYEPTVVAKTGWTPEAGYSHTAVAEKDGKRFVVTVMRAANQTNYWEETRLLFEWAFATFSVQKVYAAGQVMKQIPLKKQQVLNLVAEKDFYYATANGAAASGFELHYDQEIDLKENVVKGEKVGEVSVMLGGQKVGRVNLLADQDVDVESEVLSEEANKPGGVWGARLKVLGKVLLGIVGAFALLILVVRTINLRRRKKRRMQKLYSNRNFPKNNR</sequence>
<dbReference type="SUPFAM" id="SSF69189">
    <property type="entry name" value="Penicillin-binding protein associated domain"/>
    <property type="match status" value="1"/>
</dbReference>